<organism evidence="7 8">
    <name type="scientific">Meripilus lineatus</name>
    <dbReference type="NCBI Taxonomy" id="2056292"/>
    <lineage>
        <taxon>Eukaryota</taxon>
        <taxon>Fungi</taxon>
        <taxon>Dikarya</taxon>
        <taxon>Basidiomycota</taxon>
        <taxon>Agaricomycotina</taxon>
        <taxon>Agaricomycetes</taxon>
        <taxon>Polyporales</taxon>
        <taxon>Meripilaceae</taxon>
        <taxon>Meripilus</taxon>
    </lineage>
</organism>
<feature type="transmembrane region" description="Helical" evidence="6">
    <location>
        <begin position="176"/>
        <end position="195"/>
    </location>
</feature>
<dbReference type="Proteomes" id="UP001212997">
    <property type="component" value="Unassembled WGS sequence"/>
</dbReference>
<feature type="transmembrane region" description="Helical" evidence="6">
    <location>
        <begin position="234"/>
        <end position="254"/>
    </location>
</feature>
<gene>
    <name evidence="7" type="ORF">NLI96_g5905</name>
</gene>
<dbReference type="GO" id="GO:0016020">
    <property type="term" value="C:membrane"/>
    <property type="evidence" value="ECO:0007669"/>
    <property type="project" value="UniProtKB-SubCell"/>
</dbReference>
<keyword evidence="4 6" id="KW-1133">Transmembrane helix</keyword>
<evidence type="ECO:0000256" key="5">
    <source>
        <dbReference type="ARBA" id="ARBA00023136"/>
    </source>
</evidence>
<keyword evidence="5 6" id="KW-0472">Membrane</keyword>
<reference evidence="7" key="1">
    <citation type="submission" date="2022-07" db="EMBL/GenBank/DDBJ databases">
        <title>Genome Sequence of Physisporinus lineatus.</title>
        <authorList>
            <person name="Buettner E."/>
        </authorList>
    </citation>
    <scope>NUCLEOTIDE SEQUENCE</scope>
    <source>
        <strain evidence="7">VT162</strain>
    </source>
</reference>
<dbReference type="PANTHER" id="PTHR43791:SF6">
    <property type="entry name" value="TRANSPORTER, PUTATIVE (AFU_ORTHOLOGUE AFUA_1G16690)-RELATED"/>
    <property type="match status" value="1"/>
</dbReference>
<feature type="transmembrane region" description="Helical" evidence="6">
    <location>
        <begin position="40"/>
        <end position="61"/>
    </location>
</feature>
<comment type="caution">
    <text evidence="7">The sequence shown here is derived from an EMBL/GenBank/DDBJ whole genome shotgun (WGS) entry which is preliminary data.</text>
</comment>
<evidence type="ECO:0000256" key="2">
    <source>
        <dbReference type="ARBA" id="ARBA00022448"/>
    </source>
</evidence>
<feature type="transmembrane region" description="Helical" evidence="6">
    <location>
        <begin position="299"/>
        <end position="320"/>
    </location>
</feature>
<evidence type="ECO:0000256" key="6">
    <source>
        <dbReference type="SAM" id="Phobius"/>
    </source>
</evidence>
<proteinExistence type="predicted"/>
<feature type="transmembrane region" description="Helical" evidence="6">
    <location>
        <begin position="266"/>
        <end position="287"/>
    </location>
</feature>
<evidence type="ECO:0000256" key="4">
    <source>
        <dbReference type="ARBA" id="ARBA00022989"/>
    </source>
</evidence>
<feature type="transmembrane region" description="Helical" evidence="6">
    <location>
        <begin position="144"/>
        <end position="164"/>
    </location>
</feature>
<dbReference type="AlphaFoldDB" id="A0AAD5V3Y2"/>
<protein>
    <recommendedName>
        <fullName evidence="9">MFS general substrate transporter</fullName>
    </recommendedName>
</protein>
<evidence type="ECO:0000313" key="8">
    <source>
        <dbReference type="Proteomes" id="UP001212997"/>
    </source>
</evidence>
<evidence type="ECO:0000313" key="7">
    <source>
        <dbReference type="EMBL" id="KAJ3484026.1"/>
    </source>
</evidence>
<dbReference type="GO" id="GO:0022857">
    <property type="term" value="F:transmembrane transporter activity"/>
    <property type="evidence" value="ECO:0007669"/>
    <property type="project" value="TreeGrafter"/>
</dbReference>
<dbReference type="EMBL" id="JANAWD010000204">
    <property type="protein sequence ID" value="KAJ3484026.1"/>
    <property type="molecule type" value="Genomic_DNA"/>
</dbReference>
<dbReference type="Gene3D" id="1.20.1250.20">
    <property type="entry name" value="MFS general substrate transporter like domains"/>
    <property type="match status" value="1"/>
</dbReference>
<dbReference type="FunFam" id="1.20.1250.20:FF:000013">
    <property type="entry name" value="MFS general substrate transporter"/>
    <property type="match status" value="1"/>
</dbReference>
<dbReference type="InterPro" id="IPR036259">
    <property type="entry name" value="MFS_trans_sf"/>
</dbReference>
<evidence type="ECO:0008006" key="9">
    <source>
        <dbReference type="Google" id="ProtNLM"/>
    </source>
</evidence>
<keyword evidence="3 6" id="KW-0812">Transmembrane</keyword>
<keyword evidence="8" id="KW-1185">Reference proteome</keyword>
<sequence length="368" mass="40749">MSSSPHGFYLVFQRPHSIPEQSICYLGGTHARRELAFRSALLYGGFLISNAFGSLMAAGILSRMEGNRGIRAWRWFDTLLDSHVVSHVPSFLLPDYPHNTRWLSPAQRRLAQVRLAEDAGEADEDSSEESAFTGLILAIKDPKVSIFAMMSCSQLLGCSFVSFFPTLTATLGFSTTNTLLLAAPPWVWATAVCLLNARNADRTGERFFHITIWFWGVILGYIIGVSTMSVGGRYVAMFLMASGYAGSALLLVWVSNAVPRPPAKRSASIGIVNGFGNIGSLMGSYAWKSDWGPDYHPSMYIGIASLAFAIFLAFVIRCILVRQNSQWEKEELANLKGAERARIEEAARLEGVTFEEALERKKGFRYLY</sequence>
<dbReference type="SUPFAM" id="SSF103473">
    <property type="entry name" value="MFS general substrate transporter"/>
    <property type="match status" value="1"/>
</dbReference>
<evidence type="ECO:0000256" key="3">
    <source>
        <dbReference type="ARBA" id="ARBA00022692"/>
    </source>
</evidence>
<name>A0AAD5V3Y2_9APHY</name>
<accession>A0AAD5V3Y2</accession>
<dbReference type="PANTHER" id="PTHR43791">
    <property type="entry name" value="PERMEASE-RELATED"/>
    <property type="match status" value="1"/>
</dbReference>
<comment type="subcellular location">
    <subcellularLocation>
        <location evidence="1">Membrane</location>
        <topology evidence="1">Multi-pass membrane protein</topology>
    </subcellularLocation>
</comment>
<keyword evidence="2" id="KW-0813">Transport</keyword>
<feature type="transmembrane region" description="Helical" evidence="6">
    <location>
        <begin position="207"/>
        <end position="228"/>
    </location>
</feature>
<evidence type="ECO:0000256" key="1">
    <source>
        <dbReference type="ARBA" id="ARBA00004141"/>
    </source>
</evidence>